<sequence>MSKTKMAPVAGVTLHLECWRDELSPAQTAAYEKAEKEHHEVRNKLKEIVQETGGKNIFAGQVFTAYQVLGPVPGLEQISKPVTALSRKKMPSMPPALAPLGSVSSSPEPSASFRRRSRKADSPAGENPEPVVDIASDDPDEDYIPLAKRMKQKAKEKTTPVPAKKTREEKVKTPDPKIKSPKTPGLTPKVAAISVRPTEFNSIGGLQVGAEKDKKRSAAEPSAVVDLTKDESGKPTADSREISFSKIQGKTFPSLVVLARPSLRVVDKAVTDRPQLDAKVKNVLVHPAPKFTEWLIQQGLIKSEQTCQIHNDKPLKLGMYSDTSKFPYSGGYFWISDCCPTRFTSVFHGSLFEGSPHPPSVILKLIYHWACQTNVSNVVNWVKVDNMYLKGLYTLLRSVCTLALCRHMKLLGGPKKSIEIGVISLGTTTQDGQQRQVKVEVLGVLDPEAKILRLRAVEPLLDAEKSYKKRFSKILEPLSDWVHKDSVILTDLTVDKGTLNSMGYKTVIQVPGSEQTLKNSNANIMDYLRRIVPRMFQNTLSLLSRQIIQQFLNELVWRELYGNSPGTTFDNIVKHLSEEAKIETKESLTTRLHKAAADPFKQWEIVSDMPALGKVPGKRGRKPKDQSIIKSEAPPNDTILATPSPTHQNAPKKIILKKVKNEEERAAASASTPPAGSQVKKIEMKRTEKKDYTVQLESYYYGCSGGTELKESALACTDFAVPCPECPDLTFRSNVELLDHLLQHASPAVASNADGGATVQCRTCLEHVADQEEEKHKMLSHPQETKSLLCKTCSCLICEQRFSTVSVLVAHLQKSHHPLEMPYRCGGCDYRSSILRTTIEHFYEQHKGSALLQCPVCLQICCAYRTGDEGPLMKNVHQFLAHLRKHTDKAISKRCNKCALSFLDKGEQKFHSIFGHVPNKADETVKSVTSSATVIPKPTKKVTINKEHSTYRVVKRFTKLVLNLKSGSICCECGNDFDQFNHMIARVQCITCAYQTTCLPSMVNHVVSCQTATSTKEKRSAVNMMNQELHCRCGFSSYDGYALARHLIACDRYGAVYSTVEAAQASVVERSMLDSLGLVRRDGDDDDEDSAAAVEEQTTSSQDDDAGPSSSSTNLNVSFSHEETVGASSADVNEASVSGVAYDPSQSLYNIAGAGEQQFNTQLSFDDLGPPSVLPAQDNNDRTPQLKDDYQSLATPRVPEQQDY</sequence>
<feature type="compositionally biased region" description="Basic and acidic residues" evidence="8">
    <location>
        <begin position="227"/>
        <end position="240"/>
    </location>
</feature>
<dbReference type="InterPro" id="IPR057618">
    <property type="entry name" value="Znf_POGZ/Z280C-D-like"/>
</dbReference>
<keyword evidence="4 7" id="KW-0863">Zinc-finger</keyword>
<dbReference type="Pfam" id="PF25429">
    <property type="entry name" value="zf-POGZ"/>
    <property type="match status" value="1"/>
</dbReference>
<dbReference type="GO" id="GO:0008270">
    <property type="term" value="F:zinc ion binding"/>
    <property type="evidence" value="ECO:0007669"/>
    <property type="project" value="UniProtKB-KW"/>
</dbReference>
<dbReference type="PROSITE" id="PS00028">
    <property type="entry name" value="ZINC_FINGER_C2H2_1"/>
    <property type="match status" value="2"/>
</dbReference>
<dbReference type="GO" id="GO:0005634">
    <property type="term" value="C:nucleus"/>
    <property type="evidence" value="ECO:0007669"/>
    <property type="project" value="UniProtKB-SubCell"/>
</dbReference>
<evidence type="ECO:0000256" key="7">
    <source>
        <dbReference type="PROSITE-ProRule" id="PRU00042"/>
    </source>
</evidence>
<feature type="region of interest" description="Disordered" evidence="8">
    <location>
        <begin position="206"/>
        <end position="240"/>
    </location>
</feature>
<feature type="compositionally biased region" description="Low complexity" evidence="8">
    <location>
        <begin position="102"/>
        <end position="112"/>
    </location>
</feature>
<dbReference type="EnsemblMetazoa" id="AQUA011597-RA">
    <property type="protein sequence ID" value="AQUA011597-PA"/>
    <property type="gene ID" value="AQUA011597"/>
</dbReference>
<dbReference type="VEuPathDB" id="VectorBase:AQUA011597"/>
<feature type="compositionally biased region" description="Basic and acidic residues" evidence="8">
    <location>
        <begin position="165"/>
        <end position="178"/>
    </location>
</feature>
<organism evidence="10 11">
    <name type="scientific">Anopheles quadriannulatus</name>
    <name type="common">Mosquito</name>
    <dbReference type="NCBI Taxonomy" id="34691"/>
    <lineage>
        <taxon>Eukaryota</taxon>
        <taxon>Metazoa</taxon>
        <taxon>Ecdysozoa</taxon>
        <taxon>Arthropoda</taxon>
        <taxon>Hexapoda</taxon>
        <taxon>Insecta</taxon>
        <taxon>Pterygota</taxon>
        <taxon>Neoptera</taxon>
        <taxon>Endopterygota</taxon>
        <taxon>Diptera</taxon>
        <taxon>Nematocera</taxon>
        <taxon>Culicoidea</taxon>
        <taxon>Culicidae</taxon>
        <taxon>Anophelinae</taxon>
        <taxon>Anopheles</taxon>
    </lineage>
</organism>
<keyword evidence="6" id="KW-0539">Nucleus</keyword>
<accession>A0A182XNZ6</accession>
<feature type="compositionally biased region" description="Polar residues" evidence="8">
    <location>
        <begin position="639"/>
        <end position="649"/>
    </location>
</feature>
<keyword evidence="11" id="KW-1185">Reference proteome</keyword>
<name>A0A182XNZ6_ANOQN</name>
<evidence type="ECO:0000256" key="3">
    <source>
        <dbReference type="ARBA" id="ARBA00022737"/>
    </source>
</evidence>
<dbReference type="PANTHER" id="PTHR24406">
    <property type="entry name" value="TRANSCRIPTIONAL REPRESSOR CTCFL-RELATED"/>
    <property type="match status" value="1"/>
</dbReference>
<feature type="domain" description="C2H2-type" evidence="9">
    <location>
        <begin position="791"/>
        <end position="822"/>
    </location>
</feature>
<keyword evidence="3" id="KW-0677">Repeat</keyword>
<dbReference type="PROSITE" id="PS50157">
    <property type="entry name" value="ZINC_FINGER_C2H2_2"/>
    <property type="match status" value="1"/>
</dbReference>
<keyword evidence="2" id="KW-0479">Metal-binding</keyword>
<evidence type="ECO:0000313" key="11">
    <source>
        <dbReference type="Proteomes" id="UP000076407"/>
    </source>
</evidence>
<feature type="compositionally biased region" description="Basic and acidic residues" evidence="8">
    <location>
        <begin position="1179"/>
        <end position="1190"/>
    </location>
</feature>
<evidence type="ECO:0000256" key="1">
    <source>
        <dbReference type="ARBA" id="ARBA00004123"/>
    </source>
</evidence>
<feature type="region of interest" description="Disordered" evidence="8">
    <location>
        <begin position="86"/>
        <end position="187"/>
    </location>
</feature>
<dbReference type="SMART" id="SM00355">
    <property type="entry name" value="ZnF_C2H2"/>
    <property type="match status" value="4"/>
</dbReference>
<dbReference type="InterPro" id="IPR013087">
    <property type="entry name" value="Znf_C2H2_type"/>
</dbReference>
<dbReference type="Gene3D" id="3.30.160.60">
    <property type="entry name" value="Classic Zinc Finger"/>
    <property type="match status" value="1"/>
</dbReference>
<evidence type="ECO:0000256" key="8">
    <source>
        <dbReference type="SAM" id="MobiDB-lite"/>
    </source>
</evidence>
<comment type="subcellular location">
    <subcellularLocation>
        <location evidence="1">Nucleus</location>
    </subcellularLocation>
</comment>
<feature type="region of interest" description="Disordered" evidence="8">
    <location>
        <begin position="1161"/>
        <end position="1204"/>
    </location>
</feature>
<dbReference type="STRING" id="34691.A0A182XNZ6"/>
<dbReference type="AlphaFoldDB" id="A0A182XNZ6"/>
<dbReference type="Proteomes" id="UP000076407">
    <property type="component" value="Unassembled WGS sequence"/>
</dbReference>
<keyword evidence="5" id="KW-0862">Zinc</keyword>
<reference evidence="10" key="1">
    <citation type="submission" date="2020-05" db="UniProtKB">
        <authorList>
            <consortium name="EnsemblMetazoa"/>
        </authorList>
    </citation>
    <scope>IDENTIFICATION</scope>
    <source>
        <strain evidence="10">SANGQUA</strain>
    </source>
</reference>
<proteinExistence type="predicted"/>
<evidence type="ECO:0000313" key="10">
    <source>
        <dbReference type="EnsemblMetazoa" id="AQUA011597-PA"/>
    </source>
</evidence>
<feature type="region of interest" description="Disordered" evidence="8">
    <location>
        <begin position="1079"/>
        <end position="1116"/>
    </location>
</feature>
<evidence type="ECO:0000256" key="5">
    <source>
        <dbReference type="ARBA" id="ARBA00022833"/>
    </source>
</evidence>
<dbReference type="InterPro" id="IPR050888">
    <property type="entry name" value="ZnF_C2H2-type_TF"/>
</dbReference>
<evidence type="ECO:0000256" key="2">
    <source>
        <dbReference type="ARBA" id="ARBA00022723"/>
    </source>
</evidence>
<feature type="region of interest" description="Disordered" evidence="8">
    <location>
        <begin position="661"/>
        <end position="680"/>
    </location>
</feature>
<dbReference type="GO" id="GO:0003677">
    <property type="term" value="F:DNA binding"/>
    <property type="evidence" value="ECO:0007669"/>
    <property type="project" value="UniProtKB-KW"/>
</dbReference>
<evidence type="ECO:0000256" key="4">
    <source>
        <dbReference type="ARBA" id="ARBA00022771"/>
    </source>
</evidence>
<evidence type="ECO:0000259" key="9">
    <source>
        <dbReference type="PROSITE" id="PS50157"/>
    </source>
</evidence>
<protein>
    <recommendedName>
        <fullName evidence="9">C2H2-type domain-containing protein</fullName>
    </recommendedName>
</protein>
<evidence type="ECO:0000256" key="6">
    <source>
        <dbReference type="ARBA" id="ARBA00023242"/>
    </source>
</evidence>
<feature type="region of interest" description="Disordered" evidence="8">
    <location>
        <begin position="614"/>
        <end position="650"/>
    </location>
</feature>